<evidence type="ECO:0000256" key="4">
    <source>
        <dbReference type="ARBA" id="ARBA00038299"/>
    </source>
</evidence>
<dbReference type="InterPro" id="IPR041385">
    <property type="entry name" value="SH3_12"/>
</dbReference>
<dbReference type="PRINTS" id="PR01546">
    <property type="entry name" value="YEAST73DUF"/>
</dbReference>
<dbReference type="InterPro" id="IPR032466">
    <property type="entry name" value="Metal_Hydrolase"/>
</dbReference>
<feature type="compositionally biased region" description="Low complexity" evidence="5">
    <location>
        <begin position="52"/>
        <end position="65"/>
    </location>
</feature>
<keyword evidence="1" id="KW-0540">Nuclease</keyword>
<dbReference type="InterPro" id="IPR040992">
    <property type="entry name" value="XRN1_D1"/>
</dbReference>
<dbReference type="CDD" id="cd18673">
    <property type="entry name" value="PIN_XRN1-2-like"/>
    <property type="match status" value="1"/>
</dbReference>
<dbReference type="GO" id="GO:0016192">
    <property type="term" value="P:vesicle-mediated transport"/>
    <property type="evidence" value="ECO:0007669"/>
    <property type="project" value="InterPro"/>
</dbReference>
<feature type="compositionally biased region" description="Low complexity" evidence="5">
    <location>
        <begin position="1760"/>
        <end position="1773"/>
    </location>
</feature>
<feature type="compositionally biased region" description="Basic and acidic residues" evidence="5">
    <location>
        <begin position="1870"/>
        <end position="1895"/>
    </location>
</feature>
<evidence type="ECO:0000259" key="6">
    <source>
        <dbReference type="Pfam" id="PF03159"/>
    </source>
</evidence>
<accession>A0A095A0W9</accession>
<dbReference type="STRING" id="6185.A0A095A0W9"/>
<dbReference type="InterPro" id="IPR041106">
    <property type="entry name" value="XRN1_D2_D3"/>
</dbReference>
<dbReference type="Gene3D" id="3.40.50.12390">
    <property type="match status" value="1"/>
</dbReference>
<proteinExistence type="inferred from homology"/>
<dbReference type="Pfam" id="PF19036">
    <property type="entry name" value="Fuz_longin_1"/>
    <property type="match status" value="1"/>
</dbReference>
<feature type="region of interest" description="Disordered" evidence="5">
    <location>
        <begin position="1860"/>
        <end position="1934"/>
    </location>
</feature>
<evidence type="ECO:0000256" key="1">
    <source>
        <dbReference type="ARBA" id="ARBA00022722"/>
    </source>
</evidence>
<feature type="compositionally biased region" description="Low complexity" evidence="5">
    <location>
        <begin position="721"/>
        <end position="732"/>
    </location>
</feature>
<evidence type="ECO:0000259" key="11">
    <source>
        <dbReference type="Pfam" id="PF19036"/>
    </source>
</evidence>
<dbReference type="EMBL" id="KL251463">
    <property type="protein sequence ID" value="KGB40427.1"/>
    <property type="molecule type" value="Genomic_DNA"/>
</dbReference>
<organism evidence="12">
    <name type="scientific">Schistosoma haematobium</name>
    <name type="common">Blood fluke</name>
    <dbReference type="NCBI Taxonomy" id="6185"/>
    <lineage>
        <taxon>Eukaryota</taxon>
        <taxon>Metazoa</taxon>
        <taxon>Spiralia</taxon>
        <taxon>Lophotrochozoa</taxon>
        <taxon>Platyhelminthes</taxon>
        <taxon>Trematoda</taxon>
        <taxon>Digenea</taxon>
        <taxon>Strigeidida</taxon>
        <taxon>Schistosomatoidea</taxon>
        <taxon>Schistosomatidae</taxon>
        <taxon>Schistosoma</taxon>
    </lineage>
</organism>
<feature type="region of interest" description="Disordered" evidence="5">
    <location>
        <begin position="2057"/>
        <end position="2116"/>
    </location>
</feature>
<feature type="region of interest" description="Disordered" evidence="5">
    <location>
        <begin position="52"/>
        <end position="72"/>
    </location>
</feature>
<feature type="domain" description="Xrn1 N-terminal" evidence="6">
    <location>
        <begin position="338"/>
        <end position="485"/>
    </location>
</feature>
<gene>
    <name evidence="12" type="ORF">MS3_08894</name>
</gene>
<feature type="compositionally biased region" description="Polar residues" evidence="5">
    <location>
        <begin position="1774"/>
        <end position="1784"/>
    </location>
</feature>
<feature type="domain" description="FUZ/MON1/HPS1 first Longin" evidence="11">
    <location>
        <begin position="83"/>
        <end position="203"/>
    </location>
</feature>
<name>A0A095A0W9_SCHHA</name>
<sequence>MTCSAESDAEPFIDNDALMTTGAVDRILKESESLKSTQLKVVENVAQSSESLLSEDSSSTKSSTKQATCSTPEDPCWTNDLLHVFVLSEAGKPIYSRYGNESDLSSVMSVMQALVSFVANSGDELQLINTTDEKFLFVSRSHLILVAFSPVSEPTPHLLTCLEYVYNQIISSLTLQRVEKQFTRHANLDLRKLLVGDNRLLSSIINRVEETFGVFLNAISCTPLPENSRAAISQIICQNAKLRATTSVIEEFHQENVILLELRTTLRPIPTHRSYLNAVIRGIQNAPSVLDNKIYVTLILSIDRSKSLDEALLTLELAKEYYSNGLVSGIDLSGNPLPRKTFFLAVDGVAPRAKMTQQRARRFQSALEARIVKENLKDSSPETHSFDPCVISPGTEFMERLHRHIVTFVEHHVNHDADWQCIDVILSGHDCPGEGEHKIREYMAYRRGLPNYRPNERHCIYGMDADLIFLGLTTHEINICILRENVVKAQNCSADNKPFCITYLSVLREYIDLEFTELKKTLPFPYDLERLIDDWVFMAFLLGNDFIPHIPNLHIHAESLLTVWDTYQVVLPKLDGYLVEFGYLNLPRFHKYLEELSQFERDWFEEREAAFHWMRGKQGARMANELEKLGLSSEDNQMPSHKPLSSTGKRFPEITKSSLLDKKDDFDQLTDLIDLFAPQSDCQYDNVMLDEAAELMEEGVVVSLRTHDDKVKQLYNKSDPSNRTSHNNTHNTIGDNHDHEDNIDDETEEEIEEDENVTYVESDTDLDEDLLVYKMHRRDYYSSKLGIQLDEMSGDLGENSTLMSLIQDYIRMLQWILNYYFLNVADWDFFYAYHYAPFVHDLILYTKKFENYQNFNGIKLSWTNFQTNSQPVLPFVQQLMILPSDSAYIVPAPYWELMISPSSPLAEFFPREFETDINGKIASWEAVVLIPFLDQQLLIDAMKDGNTKLTEQEKQRNQHKFHLFYRACPIGRVKSPVELINYDFYRKSVNCGESELSQFYASITRSVVDDFPSLSRLPFTHKIQRIPVYVFERPSKLDSMALTMKPHPEFSKYDSLGQLAESILGRPIRVRWPFCATVMPVRLMSTSEIWELVDFNVEPIIESSSDLSSESLHFRPLLSSEDNNHECDWINSQLSSLKHHFEKRRAILFDDKSDNNDCDELDAHVNLIPSSVLVFSRPLDGWSVVPVRANDSDGFTLIPNFVRSRAQSGDDLELSNTPFASSFIQSENMIDLSGKRDKKRKTLVEKPSLSIEPAYGLSDGLNLDLLDVLLPGIPPPPSIGCVEVDWGYNKTISLHTIFHPGKIVFSLAKESYGSVGEIIGVDQKKGKVMVRFYPDVSSSTDLTEFCSQVEEWEHDNFYTNIMVADQLSVPVFVVNRFTGSLMVQITSESCSSCEDNDGIISKHNQYAETLTDNNAENNMEKKKCGQKSFANIGLNLKRNRSGAQVLGWSRFCTVRHTWLFSNRTVDLLKKFSEKFPGVWEKVLKSSDSSTKNNACIQLDSKEVDEIMEFIANSECRSAPVLPQKGIYLDKEWLQKLKSLYLKDMDETVYEPFDRQIWNKKSPVNCSPTTLFVSVNSDTRIYPSSYNLSPFDRCYYSSNYSSVFSSFTLLDKVVYIGIGQNIPLGLHGIVIGVPSGVSSQKSEQLVEIMFCRTFTDAIDIRGSGPVCALVHPSMLLRLPEKCDDKHQSISQPKLTRPVSKPVQVSWVTKGPPRNYRPWPTNNKSDQNTSHKNKMDDANHSNISKASPVHSWNSSKLKIKQKQPPQQQLQQQNIKSAKNLSSTGKDTINKKTQELDCRPHCGDTYSTFPTLQNKFNRSRSISEHNTSLDDNNDNVSLSNLSHDAEHNSHFWTMPSPPDVPLPPSYWSNINKPTHDLKLNNKTKDDKEKNQRSRDEKSTGSSKIKSRSLNSAERNQKSSITRCDNRPRLNHNSEVCQRAPTPVMPKQIPMPDFERQNLNRPPNMHQYPPLNQMQPQLQSAYQPLPFLQFQRVMPSTVYPINMMTPYLYGQRMPDSSYISYPSYSSSPIYPPNFVNRAPIPQFPLMSNPNSQVFNSTMNYENTHRFNNPPMLSYGERNSRDSFRPPVKQDLPSNRPTTPHHNANQSRRFIPPQVSRTRRP</sequence>
<feature type="region of interest" description="Disordered" evidence="5">
    <location>
        <begin position="1817"/>
        <end position="1838"/>
    </location>
</feature>
<dbReference type="PANTHER" id="PTHR12341:SF7">
    <property type="entry name" value="5'-3' EXORIBONUCLEASE 1"/>
    <property type="match status" value="1"/>
</dbReference>
<feature type="region of interest" description="Disordered" evidence="5">
    <location>
        <begin position="1685"/>
        <end position="1789"/>
    </location>
</feature>
<protein>
    <submittedName>
        <fullName evidence="12">5'-3' exoribonuclease 1</fullName>
    </submittedName>
</protein>
<dbReference type="InterPro" id="IPR041412">
    <property type="entry name" value="Xrn1_helical"/>
</dbReference>
<evidence type="ECO:0000259" key="7">
    <source>
        <dbReference type="Pfam" id="PF17846"/>
    </source>
</evidence>
<feature type="compositionally biased region" description="Polar residues" evidence="5">
    <location>
        <begin position="2087"/>
        <end position="2103"/>
    </location>
</feature>
<dbReference type="InterPro" id="IPR004859">
    <property type="entry name" value="Xrn1_N"/>
</dbReference>
<dbReference type="InterPro" id="IPR027073">
    <property type="entry name" value="5_3_exoribonuclease"/>
</dbReference>
<dbReference type="Pfam" id="PF18129">
    <property type="entry name" value="SH3_12"/>
    <property type="match status" value="1"/>
</dbReference>
<evidence type="ECO:0000256" key="2">
    <source>
        <dbReference type="ARBA" id="ARBA00022801"/>
    </source>
</evidence>
<evidence type="ECO:0000259" key="9">
    <source>
        <dbReference type="Pfam" id="PF18332"/>
    </source>
</evidence>
<dbReference type="InterPro" id="IPR047008">
    <property type="entry name" value="XRN1_SH3_sf"/>
</dbReference>
<dbReference type="GO" id="GO:0000956">
    <property type="term" value="P:nuclear-transcribed mRNA catabolic process"/>
    <property type="evidence" value="ECO:0007669"/>
    <property type="project" value="TreeGrafter"/>
</dbReference>
<dbReference type="Gene3D" id="2.170.260.40">
    <property type="match status" value="1"/>
</dbReference>
<dbReference type="InterPro" id="IPR004353">
    <property type="entry name" value="Mon1"/>
</dbReference>
<dbReference type="PANTHER" id="PTHR12341">
    <property type="entry name" value="5'-&gt;3' EXORIBONUCLEASE"/>
    <property type="match status" value="1"/>
</dbReference>
<evidence type="ECO:0000259" key="10">
    <source>
        <dbReference type="Pfam" id="PF18334"/>
    </source>
</evidence>
<feature type="domain" description="5'-3' exoribonuclease 1 SH3-like" evidence="8">
    <location>
        <begin position="1605"/>
        <end position="1674"/>
    </location>
</feature>
<feature type="compositionally biased region" description="Polar residues" evidence="5">
    <location>
        <begin position="1896"/>
        <end position="1919"/>
    </location>
</feature>
<dbReference type="GO" id="GO:0004534">
    <property type="term" value="F:5'-3' RNA exonuclease activity"/>
    <property type="evidence" value="ECO:0007669"/>
    <property type="project" value="TreeGrafter"/>
</dbReference>
<feature type="compositionally biased region" description="Polar residues" evidence="5">
    <location>
        <begin position="1738"/>
        <end position="1753"/>
    </location>
</feature>
<dbReference type="Pfam" id="PF18334">
    <property type="entry name" value="XRN1_D2_D3"/>
    <property type="match status" value="1"/>
</dbReference>
<dbReference type="Gene3D" id="2.30.30.750">
    <property type="match status" value="1"/>
</dbReference>
<comment type="similarity">
    <text evidence="4">Belongs to the 5'-3' exonuclease family.</text>
</comment>
<feature type="compositionally biased region" description="Polar residues" evidence="5">
    <location>
        <begin position="1718"/>
        <end position="1728"/>
    </location>
</feature>
<dbReference type="GO" id="GO:0003723">
    <property type="term" value="F:RNA binding"/>
    <property type="evidence" value="ECO:0007669"/>
    <property type="project" value="TreeGrafter"/>
</dbReference>
<dbReference type="Gene3D" id="3.20.20.140">
    <property type="entry name" value="Metal-dependent hydrolases"/>
    <property type="match status" value="1"/>
</dbReference>
<dbReference type="GO" id="GO:0005634">
    <property type="term" value="C:nucleus"/>
    <property type="evidence" value="ECO:0007669"/>
    <property type="project" value="TreeGrafter"/>
</dbReference>
<dbReference type="Gene3D" id="1.25.40.1050">
    <property type="match status" value="1"/>
</dbReference>
<keyword evidence="3" id="KW-0269">Exonuclease</keyword>
<feature type="domain" description="Xrn1 helical" evidence="7">
    <location>
        <begin position="526"/>
        <end position="965"/>
    </location>
</feature>
<feature type="domain" description="5'-3' exoribonuclease 1 D1" evidence="9">
    <location>
        <begin position="1006"/>
        <end position="1150"/>
    </location>
</feature>
<dbReference type="Pfam" id="PF17846">
    <property type="entry name" value="XRN_M"/>
    <property type="match status" value="1"/>
</dbReference>
<evidence type="ECO:0000259" key="8">
    <source>
        <dbReference type="Pfam" id="PF18129"/>
    </source>
</evidence>
<dbReference type="SUPFAM" id="SSF51556">
    <property type="entry name" value="Metallo-dependent hydrolases"/>
    <property type="match status" value="1"/>
</dbReference>
<dbReference type="InterPro" id="IPR047007">
    <property type="entry name" value="XRN1_D1_sf"/>
</dbReference>
<dbReference type="GO" id="GO:0006623">
    <property type="term" value="P:protein targeting to vacuole"/>
    <property type="evidence" value="ECO:0007669"/>
    <property type="project" value="InterPro"/>
</dbReference>
<feature type="region of interest" description="Disordered" evidence="5">
    <location>
        <begin position="715"/>
        <end position="741"/>
    </location>
</feature>
<evidence type="ECO:0000256" key="3">
    <source>
        <dbReference type="ARBA" id="ARBA00022839"/>
    </source>
</evidence>
<reference evidence="12" key="1">
    <citation type="journal article" date="2012" name="Nat. Genet.">
        <title>Whole-genome sequence of Schistosoma haematobium.</title>
        <authorList>
            <person name="Young N.D."/>
            <person name="Jex A.R."/>
            <person name="Li B."/>
            <person name="Liu S."/>
            <person name="Yang L."/>
            <person name="Xiong Z."/>
            <person name="Li Y."/>
            <person name="Cantacessi C."/>
            <person name="Hall R.S."/>
            <person name="Xu X."/>
            <person name="Chen F."/>
            <person name="Wu X."/>
            <person name="Zerlotini A."/>
            <person name="Oliveira G."/>
            <person name="Hofmann A."/>
            <person name="Zhang G."/>
            <person name="Fang X."/>
            <person name="Kang Y."/>
            <person name="Campbell B.E."/>
            <person name="Loukas A."/>
            <person name="Ranganathan S."/>
            <person name="Rollinson D."/>
            <person name="Rinaldi G."/>
            <person name="Brindley P.J."/>
            <person name="Yang H."/>
            <person name="Wang J."/>
            <person name="Wang J."/>
            <person name="Gasser R.B."/>
        </authorList>
    </citation>
    <scope>NUCLEOTIDE SEQUENCE [LARGE SCALE GENOMIC DNA]</scope>
</reference>
<feature type="domain" description="Exoribonuclease Xrn1 D2/D3" evidence="10">
    <location>
        <begin position="1428"/>
        <end position="1539"/>
    </location>
</feature>
<keyword evidence="2" id="KW-0378">Hydrolase</keyword>
<dbReference type="InterPro" id="IPR043972">
    <property type="entry name" value="FUZ/MON1/HPS1_longin_1"/>
</dbReference>
<dbReference type="GO" id="GO:0016075">
    <property type="term" value="P:rRNA catabolic process"/>
    <property type="evidence" value="ECO:0007669"/>
    <property type="project" value="TreeGrafter"/>
</dbReference>
<dbReference type="Pfam" id="PF03159">
    <property type="entry name" value="XRN_N"/>
    <property type="match status" value="1"/>
</dbReference>
<dbReference type="Pfam" id="PF18332">
    <property type="entry name" value="XRN1_D1"/>
    <property type="match status" value="1"/>
</dbReference>
<evidence type="ECO:0000313" key="12">
    <source>
        <dbReference type="EMBL" id="KGB40427.1"/>
    </source>
</evidence>
<evidence type="ECO:0000256" key="5">
    <source>
        <dbReference type="SAM" id="MobiDB-lite"/>
    </source>
</evidence>